<feature type="transmembrane region" description="Helical" evidence="1">
    <location>
        <begin position="266"/>
        <end position="289"/>
    </location>
</feature>
<dbReference type="InterPro" id="IPR002656">
    <property type="entry name" value="Acyl_transf_3_dom"/>
</dbReference>
<dbReference type="Pfam" id="PF19040">
    <property type="entry name" value="SGNH"/>
    <property type="match status" value="1"/>
</dbReference>
<evidence type="ECO:0000313" key="4">
    <source>
        <dbReference type="EMBL" id="GAA2242188.1"/>
    </source>
</evidence>
<dbReference type="InterPro" id="IPR050879">
    <property type="entry name" value="Acyltransferase_3"/>
</dbReference>
<evidence type="ECO:0000256" key="1">
    <source>
        <dbReference type="SAM" id="Phobius"/>
    </source>
</evidence>
<keyword evidence="5" id="KW-1185">Reference proteome</keyword>
<feature type="transmembrane region" description="Helical" evidence="1">
    <location>
        <begin position="39"/>
        <end position="60"/>
    </location>
</feature>
<dbReference type="RefSeq" id="WP_259480454.1">
    <property type="nucleotide sequence ID" value="NZ_BAAAQY010000009.1"/>
</dbReference>
<proteinExistence type="predicted"/>
<dbReference type="EMBL" id="BAAAQY010000009">
    <property type="protein sequence ID" value="GAA2242188.1"/>
    <property type="molecule type" value="Genomic_DNA"/>
</dbReference>
<organism evidence="4 5">
    <name type="scientific">Herbiconiux moechotypicola</name>
    <dbReference type="NCBI Taxonomy" id="637393"/>
    <lineage>
        <taxon>Bacteria</taxon>
        <taxon>Bacillati</taxon>
        <taxon>Actinomycetota</taxon>
        <taxon>Actinomycetes</taxon>
        <taxon>Micrococcales</taxon>
        <taxon>Microbacteriaceae</taxon>
        <taxon>Herbiconiux</taxon>
    </lineage>
</organism>
<dbReference type="InterPro" id="IPR043968">
    <property type="entry name" value="SGNH"/>
</dbReference>
<feature type="transmembrane region" description="Helical" evidence="1">
    <location>
        <begin position="207"/>
        <end position="227"/>
    </location>
</feature>
<dbReference type="PANTHER" id="PTHR23028:SF53">
    <property type="entry name" value="ACYL_TRANSF_3 DOMAIN-CONTAINING PROTEIN"/>
    <property type="match status" value="1"/>
</dbReference>
<reference evidence="5" key="1">
    <citation type="journal article" date="2019" name="Int. J. Syst. Evol. Microbiol.">
        <title>The Global Catalogue of Microorganisms (GCM) 10K type strain sequencing project: providing services to taxonomists for standard genome sequencing and annotation.</title>
        <authorList>
            <consortium name="The Broad Institute Genomics Platform"/>
            <consortium name="The Broad Institute Genome Sequencing Center for Infectious Disease"/>
            <person name="Wu L."/>
            <person name="Ma J."/>
        </authorList>
    </citation>
    <scope>NUCLEOTIDE SEQUENCE [LARGE SCALE GENOMIC DNA]</scope>
    <source>
        <strain evidence="5">JCM 16117</strain>
    </source>
</reference>
<dbReference type="Proteomes" id="UP001500929">
    <property type="component" value="Unassembled WGS sequence"/>
</dbReference>
<keyword evidence="1" id="KW-0812">Transmembrane</keyword>
<evidence type="ECO:0000259" key="2">
    <source>
        <dbReference type="Pfam" id="PF01757"/>
    </source>
</evidence>
<dbReference type="GO" id="GO:0016746">
    <property type="term" value="F:acyltransferase activity"/>
    <property type="evidence" value="ECO:0007669"/>
    <property type="project" value="UniProtKB-KW"/>
</dbReference>
<accession>A0ABP5QQU4</accession>
<keyword evidence="1" id="KW-0472">Membrane</keyword>
<dbReference type="Pfam" id="PF01757">
    <property type="entry name" value="Acyl_transf_3"/>
    <property type="match status" value="1"/>
</dbReference>
<feature type="transmembrane region" description="Helical" evidence="1">
    <location>
        <begin position="81"/>
        <end position="100"/>
    </location>
</feature>
<feature type="transmembrane region" description="Helical" evidence="1">
    <location>
        <begin position="12"/>
        <end position="33"/>
    </location>
</feature>
<comment type="caution">
    <text evidence="4">The sequence shown here is derived from an EMBL/GenBank/DDBJ whole genome shotgun (WGS) entry which is preliminary data.</text>
</comment>
<feature type="domain" description="SGNH" evidence="3">
    <location>
        <begin position="455"/>
        <end position="681"/>
    </location>
</feature>
<feature type="transmembrane region" description="Helical" evidence="1">
    <location>
        <begin position="367"/>
        <end position="389"/>
    </location>
</feature>
<evidence type="ECO:0000313" key="5">
    <source>
        <dbReference type="Proteomes" id="UP001500929"/>
    </source>
</evidence>
<evidence type="ECO:0000259" key="3">
    <source>
        <dbReference type="Pfam" id="PF19040"/>
    </source>
</evidence>
<keyword evidence="1" id="KW-1133">Transmembrane helix</keyword>
<gene>
    <name evidence="4" type="ORF">GCM10009851_29390</name>
</gene>
<feature type="domain" description="Acyltransferase 3" evidence="2">
    <location>
        <begin position="15"/>
        <end position="340"/>
    </location>
</feature>
<feature type="transmembrane region" description="Helical" evidence="1">
    <location>
        <begin position="234"/>
        <end position="254"/>
    </location>
</feature>
<name>A0ABP5QQU4_9MICO</name>
<dbReference type="PANTHER" id="PTHR23028">
    <property type="entry name" value="ACETYLTRANSFERASE"/>
    <property type="match status" value="1"/>
</dbReference>
<sequence>MVSTQIERAAGFRTDIQALRAFAVLAVLVYHLWPGRLPGGFAGVDVFFVISGFLITGALVREAEGGRIDLARFWARRARRILPAALVVLAVVGVAVVVWVPQNLWRQFFGEITASTLYVENWRLAADSVDYLAAHNTASPVQHFWSLSVEEQFYIAVPVLLVALLWAVRRFGWQSNRRRLVLATFVVVTAAGFACSVWLTAVSAPTAYFATVTRVWEFGVGALLVFAPALRRTVPATTAFLVGAVGLVAAVLLLSSSTPYPGTAAALPVLATALVIWGGQAAATGLRAVTGLRPVRFVGDVSYSVYLWHWPLIVLLPFVTGSELGTAEKLAIVAASLVLGWASTRFVENPVRFSPRLLGARPPRAVLGWGAAAMAAVLAGSVTGSVYALTQDARAQDAVASATARYESCLGALDTGDGCDGAIPDGLLVPPPAQAAADDVNSPDCWSGVSDPAFNICTLGPADSAVRIAVIGDSHSNRLLTTYRAIAEDNGWRIDLSGHNGCYWTTAVQQKPAQDMVDACESWKSQLEAHLAAQPPYDAIVVTNARRGAPPIVAEGAGAAAVEEATVEGLVDAWAPQVARGTRIIALRDNPTMRDDVVTCVTEHPDPVSAVENCATPRSEALGGPDPLMEAVQRTEGAEAIDLSDLYCPDGVCLPVIGHVVVYGDKEHFTVTFAKTLQKPLEEALRPLLGLPAATPSGS</sequence>
<feature type="transmembrane region" description="Helical" evidence="1">
    <location>
        <begin position="180"/>
        <end position="201"/>
    </location>
</feature>
<protein>
    <submittedName>
        <fullName evidence="4">Acyltransferase family protein</fullName>
    </submittedName>
</protein>
<keyword evidence="4" id="KW-0012">Acyltransferase</keyword>
<feature type="transmembrane region" description="Helical" evidence="1">
    <location>
        <begin position="152"/>
        <end position="168"/>
    </location>
</feature>
<keyword evidence="4" id="KW-0808">Transferase</keyword>